<reference evidence="3 4" key="1">
    <citation type="submission" date="2019-12" db="EMBL/GenBank/DDBJ databases">
        <title>Whole genome sequencing of endophytic Actinobacterium Micromonospora sp. MPMI6T.</title>
        <authorList>
            <person name="Evv R."/>
            <person name="Podile A.R."/>
        </authorList>
    </citation>
    <scope>NUCLEOTIDE SEQUENCE [LARGE SCALE GENOMIC DNA]</scope>
    <source>
        <strain evidence="3 4">MPMI6</strain>
    </source>
</reference>
<evidence type="ECO:0000313" key="4">
    <source>
        <dbReference type="Proteomes" id="UP000823521"/>
    </source>
</evidence>
<keyword evidence="4" id="KW-1185">Reference proteome</keyword>
<comment type="caution">
    <text evidence="3">The sequence shown here is derived from an EMBL/GenBank/DDBJ whole genome shotgun (WGS) entry which is preliminary data.</text>
</comment>
<dbReference type="Gene3D" id="3.40.50.10190">
    <property type="entry name" value="BRCT domain"/>
    <property type="match status" value="1"/>
</dbReference>
<dbReference type="SUPFAM" id="SSF52113">
    <property type="entry name" value="BRCT domain"/>
    <property type="match status" value="1"/>
</dbReference>
<organism evidence="3 4">
    <name type="scientific">Micromonospora echinofusca</name>
    <dbReference type="NCBI Taxonomy" id="47858"/>
    <lineage>
        <taxon>Bacteria</taxon>
        <taxon>Bacillati</taxon>
        <taxon>Actinomycetota</taxon>
        <taxon>Actinomycetes</taxon>
        <taxon>Micromonosporales</taxon>
        <taxon>Micromonosporaceae</taxon>
        <taxon>Micromonospora</taxon>
    </lineage>
</organism>
<dbReference type="InterPro" id="IPR036420">
    <property type="entry name" value="BRCT_dom_sf"/>
</dbReference>
<name>A0ABS3VJW4_MICEH</name>
<feature type="compositionally biased region" description="Polar residues" evidence="1">
    <location>
        <begin position="31"/>
        <end position="43"/>
    </location>
</feature>
<evidence type="ECO:0000256" key="1">
    <source>
        <dbReference type="SAM" id="MobiDB-lite"/>
    </source>
</evidence>
<accession>A0ABS3VJW4</accession>
<dbReference type="Pfam" id="PF00533">
    <property type="entry name" value="BRCT"/>
    <property type="match status" value="1"/>
</dbReference>
<feature type="domain" description="BRCT" evidence="2">
    <location>
        <begin position="41"/>
        <end position="109"/>
    </location>
</feature>
<sequence length="109" mass="11624">MTQDAKARIHSAVPTNPTSPTALKGFDRRTQSGNDRNANQTGPLSHLSRTEMTELITKTGGRASFSVSTSTHLVVAGENAGSKPTRAQALGIETITPEELAQRLTEHLT</sequence>
<dbReference type="InterPro" id="IPR001357">
    <property type="entry name" value="BRCT_dom"/>
</dbReference>
<dbReference type="Proteomes" id="UP000823521">
    <property type="component" value="Unassembled WGS sequence"/>
</dbReference>
<feature type="region of interest" description="Disordered" evidence="1">
    <location>
        <begin position="1"/>
        <end position="50"/>
    </location>
</feature>
<dbReference type="CDD" id="cd17748">
    <property type="entry name" value="BRCT_DNA_ligase_like"/>
    <property type="match status" value="1"/>
</dbReference>
<gene>
    <name evidence="3" type="ORF">GSF22_02060</name>
</gene>
<dbReference type="PROSITE" id="PS50172">
    <property type="entry name" value="BRCT"/>
    <property type="match status" value="1"/>
</dbReference>
<dbReference type="EMBL" id="WVUH01000006">
    <property type="protein sequence ID" value="MBO4204794.1"/>
    <property type="molecule type" value="Genomic_DNA"/>
</dbReference>
<protein>
    <recommendedName>
        <fullName evidence="2">BRCT domain-containing protein</fullName>
    </recommendedName>
</protein>
<evidence type="ECO:0000313" key="3">
    <source>
        <dbReference type="EMBL" id="MBO4204794.1"/>
    </source>
</evidence>
<evidence type="ECO:0000259" key="2">
    <source>
        <dbReference type="PROSITE" id="PS50172"/>
    </source>
</evidence>
<proteinExistence type="predicted"/>
<dbReference type="RefSeq" id="WP_208810980.1">
    <property type="nucleotide sequence ID" value="NZ_WVUH01000006.1"/>
</dbReference>